<comment type="subunit">
    <text evidence="1">Component of the Smc5-Smc6 complex.</text>
</comment>
<dbReference type="EC" id="2.3.2.27" evidence="1"/>
<dbReference type="Pfam" id="PF07574">
    <property type="entry name" value="SMC_Nse1"/>
    <property type="match status" value="1"/>
</dbReference>
<keyword evidence="1" id="KW-0233">DNA recombination</keyword>
<dbReference type="AlphaFoldDB" id="A0A1Y2EPM8"/>
<gene>
    <name evidence="2" type="ORF">LY90DRAFT_171893</name>
</gene>
<reference evidence="2 3" key="1">
    <citation type="submission" date="2016-08" db="EMBL/GenBank/DDBJ databases">
        <title>A Parts List for Fungal Cellulosomes Revealed by Comparative Genomics.</title>
        <authorList>
            <consortium name="DOE Joint Genome Institute"/>
            <person name="Haitjema C.H."/>
            <person name="Gilmore S.P."/>
            <person name="Henske J.K."/>
            <person name="Solomon K.V."/>
            <person name="De Groot R."/>
            <person name="Kuo A."/>
            <person name="Mondo S.J."/>
            <person name="Salamov A.A."/>
            <person name="Labutti K."/>
            <person name="Zhao Z."/>
            <person name="Chiniquy J."/>
            <person name="Barry K."/>
            <person name="Brewer H.M."/>
            <person name="Purvine S.O."/>
            <person name="Wright A.T."/>
            <person name="Boxma B."/>
            <person name="Van Alen T."/>
            <person name="Hackstein J.H."/>
            <person name="Baker S.E."/>
            <person name="Grigoriev I.V."/>
            <person name="O'Malley M.A."/>
        </authorList>
    </citation>
    <scope>NUCLEOTIDE SEQUENCE [LARGE SCALE GENOMIC DNA]</scope>
    <source>
        <strain evidence="2 3">G1</strain>
    </source>
</reference>
<dbReference type="PANTHER" id="PTHR20973:SF0">
    <property type="entry name" value="NON-STRUCTURAL MAINTENANCE OF CHROMOSOMES ELEMENT 1 HOMOLOG"/>
    <property type="match status" value="1"/>
</dbReference>
<dbReference type="PANTHER" id="PTHR20973">
    <property type="entry name" value="NON-SMC ELEMENT 1-RELATED"/>
    <property type="match status" value="1"/>
</dbReference>
<keyword evidence="1" id="KW-0539">Nucleus</keyword>
<dbReference type="Gene3D" id="3.90.1150.220">
    <property type="match status" value="1"/>
</dbReference>
<comment type="caution">
    <text evidence="2">The sequence shown here is derived from an EMBL/GenBank/DDBJ whole genome shotgun (WGS) entry which is preliminary data.</text>
</comment>
<dbReference type="GO" id="GO:0000724">
    <property type="term" value="P:double-strand break repair via homologous recombination"/>
    <property type="evidence" value="ECO:0007669"/>
    <property type="project" value="TreeGrafter"/>
</dbReference>
<organism evidence="2 3">
    <name type="scientific">Neocallimastix californiae</name>
    <dbReference type="NCBI Taxonomy" id="1754190"/>
    <lineage>
        <taxon>Eukaryota</taxon>
        <taxon>Fungi</taxon>
        <taxon>Fungi incertae sedis</taxon>
        <taxon>Chytridiomycota</taxon>
        <taxon>Chytridiomycota incertae sedis</taxon>
        <taxon>Neocallimastigomycetes</taxon>
        <taxon>Neocallimastigales</taxon>
        <taxon>Neocallimastigaceae</taxon>
        <taxon>Neocallimastix</taxon>
    </lineage>
</organism>
<evidence type="ECO:0000256" key="1">
    <source>
        <dbReference type="RuleBase" id="RU368018"/>
    </source>
</evidence>
<name>A0A1Y2EPM8_9FUNG</name>
<dbReference type="FunFam" id="3.90.1150.220:FF:000001">
    <property type="entry name" value="Non-structural maintenance of chromosomes element 1 homolog"/>
    <property type="match status" value="1"/>
</dbReference>
<evidence type="ECO:0000313" key="3">
    <source>
        <dbReference type="Proteomes" id="UP000193920"/>
    </source>
</evidence>
<keyword evidence="1" id="KW-0862">Zinc</keyword>
<comment type="similarity">
    <text evidence="1">Belongs to the NSE1 family.</text>
</comment>
<keyword evidence="1" id="KW-0227">DNA damage</keyword>
<keyword evidence="3" id="KW-1185">Reference proteome</keyword>
<keyword evidence="1" id="KW-0833">Ubl conjugation pathway</keyword>
<sequence>MNSIQNSDYLSSLFIQAFMSKKVLTIEETKILYSKICEVCEVIYSESSFENFMKEIHNTLVKIDFDIKKIQSKSNGEIFYIWVNLINDDFTQLSTQYSQNEIIIFKKLLELIMDNYEDKYQLSSTKAIQEISKLKSLTKKEIELLLKRFQSDRWIVERYIHK</sequence>
<keyword evidence="1" id="KW-0863">Zinc-finger</keyword>
<dbReference type="InterPro" id="IPR011513">
    <property type="entry name" value="Nse1"/>
</dbReference>
<dbReference type="InterPro" id="IPR036388">
    <property type="entry name" value="WH-like_DNA-bd_sf"/>
</dbReference>
<dbReference type="GO" id="GO:0008270">
    <property type="term" value="F:zinc ion binding"/>
    <property type="evidence" value="ECO:0007669"/>
    <property type="project" value="UniProtKB-KW"/>
</dbReference>
<comment type="subcellular location">
    <subcellularLocation>
        <location evidence="1">Nucleus</location>
    </subcellularLocation>
</comment>
<keyword evidence="1" id="KW-0808">Transferase</keyword>
<dbReference type="STRING" id="1754190.A0A1Y2EPM8"/>
<dbReference type="EMBL" id="MCOG01000033">
    <property type="protein sequence ID" value="ORY73478.1"/>
    <property type="molecule type" value="Genomic_DNA"/>
</dbReference>
<dbReference type="GO" id="GO:0030915">
    <property type="term" value="C:Smc5-Smc6 complex"/>
    <property type="evidence" value="ECO:0007669"/>
    <property type="project" value="UniProtKB-UniRule"/>
</dbReference>
<protein>
    <recommendedName>
        <fullName evidence="1">Non-structural maintenance of chromosomes element 1 homolog</fullName>
        <ecNumber evidence="1">2.3.2.27</ecNumber>
    </recommendedName>
</protein>
<accession>A0A1Y2EPM8</accession>
<keyword evidence="1" id="KW-0234">DNA repair</keyword>
<dbReference type="OrthoDB" id="185455at2759"/>
<comment type="function">
    <text evidence="1">Acts in a DNA repair pathway for removal of UV-induced DNA damage that is distinct from classical nucleotide excision repair and in repair of ionizing radiation damage. Functions in homologous recombination repair of DNA double strand breaks and in recovery of stalled replication forks.</text>
</comment>
<comment type="catalytic activity">
    <reaction evidence="1">
        <text>S-ubiquitinyl-[E2 ubiquitin-conjugating enzyme]-L-cysteine + [acceptor protein]-L-lysine = [E2 ubiquitin-conjugating enzyme]-L-cysteine + N(6)-ubiquitinyl-[acceptor protein]-L-lysine.</text>
        <dbReference type="EC" id="2.3.2.27"/>
    </reaction>
</comment>
<dbReference type="GO" id="GO:0061630">
    <property type="term" value="F:ubiquitin protein ligase activity"/>
    <property type="evidence" value="ECO:0007669"/>
    <property type="project" value="UniProtKB-EC"/>
</dbReference>
<proteinExistence type="inferred from homology"/>
<dbReference type="GO" id="GO:0005634">
    <property type="term" value="C:nucleus"/>
    <property type="evidence" value="ECO:0007669"/>
    <property type="project" value="UniProtKB-SubCell"/>
</dbReference>
<keyword evidence="1" id="KW-0479">Metal-binding</keyword>
<dbReference type="Gene3D" id="1.10.10.10">
    <property type="entry name" value="Winged helix-like DNA-binding domain superfamily/Winged helix DNA-binding domain"/>
    <property type="match status" value="1"/>
</dbReference>
<dbReference type="Proteomes" id="UP000193920">
    <property type="component" value="Unassembled WGS sequence"/>
</dbReference>
<evidence type="ECO:0000313" key="2">
    <source>
        <dbReference type="EMBL" id="ORY73478.1"/>
    </source>
</evidence>